<reference evidence="1" key="1">
    <citation type="submission" date="2021-01" db="EMBL/GenBank/DDBJ databases">
        <authorList>
            <person name="Corre E."/>
            <person name="Pelletier E."/>
            <person name="Niang G."/>
            <person name="Scheremetjew M."/>
            <person name="Finn R."/>
            <person name="Kale V."/>
            <person name="Holt S."/>
            <person name="Cochrane G."/>
            <person name="Meng A."/>
            <person name="Brown T."/>
            <person name="Cohen L."/>
        </authorList>
    </citation>
    <scope>NUCLEOTIDE SEQUENCE</scope>
    <source>
        <strain evidence="1">CCMP722</strain>
    </source>
</reference>
<gene>
    <name evidence="1" type="ORF">POBO1169_LOCUS11832</name>
</gene>
<dbReference type="Gene3D" id="1.20.5.190">
    <property type="match status" value="1"/>
</dbReference>
<evidence type="ECO:0000313" key="1">
    <source>
        <dbReference type="EMBL" id="CAD8673549.1"/>
    </source>
</evidence>
<protein>
    <submittedName>
        <fullName evidence="1">Uncharacterized protein</fullName>
    </submittedName>
</protein>
<name>A0A7S0WMM3_9CHLO</name>
<accession>A0A7S0WMM3</accession>
<dbReference type="EMBL" id="HBFA01023261">
    <property type="protein sequence ID" value="CAD8673549.1"/>
    <property type="molecule type" value="Transcribed_RNA"/>
</dbReference>
<proteinExistence type="predicted"/>
<sequence length="209" mass="24045">MILEGVELAEEEEEFDDMMDSTNDFDFSGGGGDFSFSFSFDKFGSSSRSTSLIGRDFDTMMAGIGEVFVSQFKGSPEEHAAAAVIQGHCRYFLLRKQRAERKRLEAKFTGTPEEQMAAVVIQGHYRFFVKSRLAMTEVERWWLEEKFPGSPEEVEAARRIQAWYRRLLRLQGKVRRGKRATFRRSDSFRRMSEISLTSDSSEPDPLMDN</sequence>
<organism evidence="1">
    <name type="scientific">Pyramimonas obovata</name>
    <dbReference type="NCBI Taxonomy" id="1411642"/>
    <lineage>
        <taxon>Eukaryota</taxon>
        <taxon>Viridiplantae</taxon>
        <taxon>Chlorophyta</taxon>
        <taxon>Pyramimonadophyceae</taxon>
        <taxon>Pyramimonadales</taxon>
        <taxon>Pyramimonadaceae</taxon>
        <taxon>Pyramimonas</taxon>
        <taxon>Pyramimonas incertae sedis</taxon>
    </lineage>
</organism>
<dbReference type="AlphaFoldDB" id="A0A7S0WMM3"/>